<reference evidence="2" key="3">
    <citation type="submission" date="2025-09" db="UniProtKB">
        <authorList>
            <consortium name="Ensembl"/>
        </authorList>
    </citation>
    <scope>IDENTIFICATION</scope>
</reference>
<evidence type="ECO:0000313" key="3">
    <source>
        <dbReference type="Proteomes" id="UP000694402"/>
    </source>
</evidence>
<organism evidence="2 3">
    <name type="scientific">Oncorhynchus tshawytscha</name>
    <name type="common">Chinook salmon</name>
    <name type="synonym">Salmo tshawytscha</name>
    <dbReference type="NCBI Taxonomy" id="74940"/>
    <lineage>
        <taxon>Eukaryota</taxon>
        <taxon>Metazoa</taxon>
        <taxon>Chordata</taxon>
        <taxon>Craniata</taxon>
        <taxon>Vertebrata</taxon>
        <taxon>Euteleostomi</taxon>
        <taxon>Actinopterygii</taxon>
        <taxon>Neopterygii</taxon>
        <taxon>Teleostei</taxon>
        <taxon>Protacanthopterygii</taxon>
        <taxon>Salmoniformes</taxon>
        <taxon>Salmonidae</taxon>
        <taxon>Salmoninae</taxon>
        <taxon>Oncorhynchus</taxon>
    </lineage>
</organism>
<keyword evidence="3" id="KW-1185">Reference proteome</keyword>
<evidence type="ECO:0000313" key="2">
    <source>
        <dbReference type="Ensembl" id="ENSOTSP00005146358.1"/>
    </source>
</evidence>
<protein>
    <recommendedName>
        <fullName evidence="4">Secreted protein</fullName>
    </recommendedName>
</protein>
<accession>A0AAZ3RYV8</accession>
<feature type="signal peptide" evidence="1">
    <location>
        <begin position="1"/>
        <end position="19"/>
    </location>
</feature>
<evidence type="ECO:0008006" key="4">
    <source>
        <dbReference type="Google" id="ProtNLM"/>
    </source>
</evidence>
<dbReference type="Proteomes" id="UP000694402">
    <property type="component" value="Unassembled WGS sequence"/>
</dbReference>
<keyword evidence="1" id="KW-0732">Signal</keyword>
<feature type="chain" id="PRO_5044308410" description="Secreted protein" evidence="1">
    <location>
        <begin position="20"/>
        <end position="74"/>
    </location>
</feature>
<name>A0AAZ3RYV8_ONCTS</name>
<evidence type="ECO:0000256" key="1">
    <source>
        <dbReference type="SAM" id="SignalP"/>
    </source>
</evidence>
<reference evidence="2" key="2">
    <citation type="submission" date="2025-08" db="UniProtKB">
        <authorList>
            <consortium name="Ensembl"/>
        </authorList>
    </citation>
    <scope>IDENTIFICATION</scope>
</reference>
<dbReference type="Ensembl" id="ENSOTST00005187486.1">
    <property type="protein sequence ID" value="ENSOTSP00005146358.1"/>
    <property type="gene ID" value="ENSOTSG00005048451.1"/>
</dbReference>
<proteinExistence type="predicted"/>
<reference evidence="3" key="1">
    <citation type="journal article" date="2018" name="PLoS ONE">
        <title>Chinook salmon (Oncorhynchus tshawytscha) genome and transcriptome.</title>
        <authorList>
            <person name="Christensen K.A."/>
            <person name="Leong J.S."/>
            <person name="Sakhrani D."/>
            <person name="Biagi C.A."/>
            <person name="Minkley D.R."/>
            <person name="Withler R.E."/>
            <person name="Rondeau E.B."/>
            <person name="Koop B.F."/>
            <person name="Devlin R.H."/>
        </authorList>
    </citation>
    <scope>NUCLEOTIDE SEQUENCE [LARGE SCALE GENOMIC DNA]</scope>
</reference>
<sequence length="74" mass="8342">MVLLLCSMVVILKLEMVEDVFVQGAAVPVHPCVLCEESTGLPCIQYESHYLANGRYRNKNNRSEPMELAQISFI</sequence>
<dbReference type="AlphaFoldDB" id="A0AAZ3RYV8"/>